<keyword evidence="4" id="KW-0963">Cytoplasm</keyword>
<dbReference type="InterPro" id="IPR019748">
    <property type="entry name" value="FERM_central"/>
</dbReference>
<dbReference type="CDD" id="cd14473">
    <property type="entry name" value="FERM_B-lobe"/>
    <property type="match status" value="1"/>
</dbReference>
<feature type="compositionally biased region" description="Low complexity" evidence="7">
    <location>
        <begin position="734"/>
        <end position="748"/>
    </location>
</feature>
<evidence type="ECO:0000256" key="4">
    <source>
        <dbReference type="ARBA" id="ARBA00022490"/>
    </source>
</evidence>
<dbReference type="InterPro" id="IPR029071">
    <property type="entry name" value="Ubiquitin-like_domsf"/>
</dbReference>
<feature type="compositionally biased region" description="Polar residues" evidence="7">
    <location>
        <begin position="429"/>
        <end position="446"/>
    </location>
</feature>
<evidence type="ECO:0000313" key="9">
    <source>
        <dbReference type="EMBL" id="TRY79132.1"/>
    </source>
</evidence>
<feature type="compositionally biased region" description="Polar residues" evidence="7">
    <location>
        <begin position="506"/>
        <end position="516"/>
    </location>
</feature>
<dbReference type="PRINTS" id="PR00661">
    <property type="entry name" value="ERMFAMILY"/>
</dbReference>
<dbReference type="GO" id="GO:0031032">
    <property type="term" value="P:actomyosin structure organization"/>
    <property type="evidence" value="ECO:0007669"/>
    <property type="project" value="TreeGrafter"/>
</dbReference>
<feature type="region of interest" description="Disordered" evidence="7">
    <location>
        <begin position="332"/>
        <end position="376"/>
    </location>
</feature>
<evidence type="ECO:0000256" key="7">
    <source>
        <dbReference type="SAM" id="MobiDB-lite"/>
    </source>
</evidence>
<dbReference type="AlphaFoldDB" id="A0A553PN67"/>
<dbReference type="GO" id="GO:0005737">
    <property type="term" value="C:cytoplasm"/>
    <property type="evidence" value="ECO:0007669"/>
    <property type="project" value="UniProtKB-SubCell"/>
</dbReference>
<dbReference type="EMBL" id="VCGU01000002">
    <property type="protein sequence ID" value="TRY79132.1"/>
    <property type="molecule type" value="Genomic_DNA"/>
</dbReference>
<dbReference type="InterPro" id="IPR000798">
    <property type="entry name" value="Ez/rad/moesin-like"/>
</dbReference>
<evidence type="ECO:0000256" key="1">
    <source>
        <dbReference type="ARBA" id="ARBA00004496"/>
    </source>
</evidence>
<dbReference type="FunFam" id="3.10.20.90:FF:000024">
    <property type="entry name" value="Erythrocyte membrane protein band 4.1-like 5"/>
    <property type="match status" value="1"/>
</dbReference>
<dbReference type="Pfam" id="PF09379">
    <property type="entry name" value="FERM_N"/>
    <property type="match status" value="1"/>
</dbReference>
<feature type="compositionally biased region" description="Low complexity" evidence="7">
    <location>
        <begin position="392"/>
        <end position="405"/>
    </location>
</feature>
<dbReference type="Gene3D" id="1.20.80.10">
    <property type="match status" value="1"/>
</dbReference>
<comment type="caution">
    <text evidence="9">The sequence shown here is derived from an EMBL/GenBank/DDBJ whole genome shotgun (WGS) entry which is preliminary data.</text>
</comment>
<gene>
    <name evidence="9" type="ORF">TCAL_09043</name>
</gene>
<dbReference type="CDD" id="cd13186">
    <property type="entry name" value="FERM_C_NBL4_NBL5"/>
    <property type="match status" value="1"/>
</dbReference>
<accession>A0A553PN67</accession>
<feature type="compositionally biased region" description="Polar residues" evidence="7">
    <location>
        <begin position="638"/>
        <end position="649"/>
    </location>
</feature>
<dbReference type="InterPro" id="IPR019747">
    <property type="entry name" value="FERM_CS"/>
</dbReference>
<dbReference type="InterPro" id="IPR018979">
    <property type="entry name" value="FERM_N"/>
</dbReference>
<evidence type="ECO:0000256" key="3">
    <source>
        <dbReference type="ARBA" id="ARBA00022025"/>
    </source>
</evidence>
<dbReference type="Gene3D" id="3.10.20.90">
    <property type="entry name" value="Phosphatidylinositol 3-kinase Catalytic Subunit, Chain A, domain 1"/>
    <property type="match status" value="1"/>
</dbReference>
<dbReference type="SMART" id="SM01196">
    <property type="entry name" value="FERM_C"/>
    <property type="match status" value="1"/>
</dbReference>
<dbReference type="GO" id="GO:0008092">
    <property type="term" value="F:cytoskeletal protein binding"/>
    <property type="evidence" value="ECO:0007669"/>
    <property type="project" value="InterPro"/>
</dbReference>
<dbReference type="SUPFAM" id="SSF54236">
    <property type="entry name" value="Ubiquitin-like"/>
    <property type="match status" value="1"/>
</dbReference>
<feature type="compositionally biased region" description="Polar residues" evidence="7">
    <location>
        <begin position="755"/>
        <end position="772"/>
    </location>
</feature>
<comment type="subcellular location">
    <subcellularLocation>
        <location evidence="2">Cell junction</location>
        <location evidence="2">Adherens junction</location>
    </subcellularLocation>
    <subcellularLocation>
        <location evidence="6">Cell projection</location>
        <location evidence="6">Rhabdomere</location>
    </subcellularLocation>
    <subcellularLocation>
        <location evidence="1">Cytoplasm</location>
    </subcellularLocation>
</comment>
<dbReference type="InterPro" id="IPR018980">
    <property type="entry name" value="FERM_PH-like_C"/>
</dbReference>
<dbReference type="GO" id="GO:0048731">
    <property type="term" value="P:system development"/>
    <property type="evidence" value="ECO:0007669"/>
    <property type="project" value="UniProtKB-ARBA"/>
</dbReference>
<dbReference type="InterPro" id="IPR014352">
    <property type="entry name" value="FERM/acyl-CoA-bd_prot_sf"/>
</dbReference>
<evidence type="ECO:0000256" key="2">
    <source>
        <dbReference type="ARBA" id="ARBA00004536"/>
    </source>
</evidence>
<dbReference type="Pfam" id="PF09380">
    <property type="entry name" value="FERM_C"/>
    <property type="match status" value="1"/>
</dbReference>
<dbReference type="SUPFAM" id="SSF47031">
    <property type="entry name" value="Second domain of FERM"/>
    <property type="match status" value="1"/>
</dbReference>
<evidence type="ECO:0000256" key="5">
    <source>
        <dbReference type="ARBA" id="ARBA00022949"/>
    </source>
</evidence>
<dbReference type="PANTHER" id="PTHR23280:SF25">
    <property type="entry name" value="MOESIN_EZRIN_RADIXIN HOMOLOG 1"/>
    <property type="match status" value="1"/>
</dbReference>
<feature type="region of interest" description="Disordered" evidence="7">
    <location>
        <begin position="502"/>
        <end position="528"/>
    </location>
</feature>
<dbReference type="CDD" id="cd17108">
    <property type="entry name" value="FERM_F1_EPB41L5_like"/>
    <property type="match status" value="1"/>
</dbReference>
<dbReference type="InterPro" id="IPR011993">
    <property type="entry name" value="PH-like_dom_sf"/>
</dbReference>
<feature type="region of interest" description="Disordered" evidence="7">
    <location>
        <begin position="390"/>
        <end position="413"/>
    </location>
</feature>
<dbReference type="STRING" id="6832.A0A553PN67"/>
<dbReference type="Pfam" id="PF00373">
    <property type="entry name" value="FERM_M"/>
    <property type="match status" value="1"/>
</dbReference>
<evidence type="ECO:0000259" key="8">
    <source>
        <dbReference type="PROSITE" id="PS50057"/>
    </source>
</evidence>
<dbReference type="InterPro" id="IPR019749">
    <property type="entry name" value="Band_41_domain"/>
</dbReference>
<reference evidence="9 10" key="1">
    <citation type="journal article" date="2018" name="Nat. Ecol. Evol.">
        <title>Genomic signatures of mitonuclear coevolution across populations of Tigriopus californicus.</title>
        <authorList>
            <person name="Barreto F.S."/>
            <person name="Watson E.T."/>
            <person name="Lima T.G."/>
            <person name="Willett C.S."/>
            <person name="Edmands S."/>
            <person name="Li W."/>
            <person name="Burton R.S."/>
        </authorList>
    </citation>
    <scope>NUCLEOTIDE SEQUENCE [LARGE SCALE GENOMIC DNA]</scope>
    <source>
        <strain evidence="9 10">San Diego</strain>
    </source>
</reference>
<dbReference type="PROSITE" id="PS50057">
    <property type="entry name" value="FERM_3"/>
    <property type="match status" value="1"/>
</dbReference>
<dbReference type="InterPro" id="IPR014847">
    <property type="entry name" value="FA"/>
</dbReference>
<dbReference type="SUPFAM" id="SSF50729">
    <property type="entry name" value="PH domain-like"/>
    <property type="match status" value="1"/>
</dbReference>
<feature type="region of interest" description="Disordered" evidence="7">
    <location>
        <begin position="425"/>
        <end position="451"/>
    </location>
</feature>
<dbReference type="PANTHER" id="PTHR23280">
    <property type="entry name" value="4.1 G PROTEIN"/>
    <property type="match status" value="1"/>
</dbReference>
<organism evidence="9 10">
    <name type="scientific">Tigriopus californicus</name>
    <name type="common">Marine copepod</name>
    <dbReference type="NCBI Taxonomy" id="6832"/>
    <lineage>
        <taxon>Eukaryota</taxon>
        <taxon>Metazoa</taxon>
        <taxon>Ecdysozoa</taxon>
        <taxon>Arthropoda</taxon>
        <taxon>Crustacea</taxon>
        <taxon>Multicrustacea</taxon>
        <taxon>Hexanauplia</taxon>
        <taxon>Copepoda</taxon>
        <taxon>Harpacticoida</taxon>
        <taxon>Harpacticidae</taxon>
        <taxon>Tigriopus</taxon>
    </lineage>
</organism>
<dbReference type="SMART" id="SM00295">
    <property type="entry name" value="B41"/>
    <property type="match status" value="1"/>
</dbReference>
<feature type="compositionally biased region" description="Low complexity" evidence="7">
    <location>
        <begin position="773"/>
        <end position="788"/>
    </location>
</feature>
<feature type="domain" description="FERM" evidence="8">
    <location>
        <begin position="2"/>
        <end position="291"/>
    </location>
</feature>
<keyword evidence="5" id="KW-0965">Cell junction</keyword>
<dbReference type="GO" id="GO:0009887">
    <property type="term" value="P:animal organ morphogenesis"/>
    <property type="evidence" value="ECO:0007669"/>
    <property type="project" value="UniProtKB-ARBA"/>
</dbReference>
<dbReference type="FunFam" id="1.20.80.10:FF:000003">
    <property type="entry name" value="Tyrosine-protein phosphatase non-receptor type 4"/>
    <property type="match status" value="1"/>
</dbReference>
<proteinExistence type="predicted"/>
<dbReference type="InterPro" id="IPR000299">
    <property type="entry name" value="FERM_domain"/>
</dbReference>
<feature type="compositionally biased region" description="Polar residues" evidence="7">
    <location>
        <begin position="711"/>
        <end position="733"/>
    </location>
</feature>
<dbReference type="PROSITE" id="PS00660">
    <property type="entry name" value="FERM_1"/>
    <property type="match status" value="1"/>
</dbReference>
<feature type="region of interest" description="Disordered" evidence="7">
    <location>
        <begin position="638"/>
        <end position="795"/>
    </location>
</feature>
<feature type="compositionally biased region" description="Basic and acidic residues" evidence="7">
    <location>
        <begin position="686"/>
        <end position="696"/>
    </location>
</feature>
<dbReference type="Pfam" id="PF08736">
    <property type="entry name" value="FA"/>
    <property type="match status" value="1"/>
</dbReference>
<dbReference type="InterPro" id="IPR035963">
    <property type="entry name" value="FERM_2"/>
</dbReference>
<dbReference type="GO" id="GO:0005912">
    <property type="term" value="C:adherens junction"/>
    <property type="evidence" value="ECO:0007669"/>
    <property type="project" value="UniProtKB-SubCell"/>
</dbReference>
<dbReference type="Proteomes" id="UP000318571">
    <property type="component" value="Chromosome 6"/>
</dbReference>
<name>A0A553PN67_TIGCA</name>
<dbReference type="GO" id="GO:0005886">
    <property type="term" value="C:plasma membrane"/>
    <property type="evidence" value="ECO:0007669"/>
    <property type="project" value="UniProtKB-ARBA"/>
</dbReference>
<dbReference type="OMA" id="RNEKACK"/>
<protein>
    <recommendedName>
        <fullName evidence="3">Moesin/ezrin/radixin homolog 1</fullName>
    </recommendedName>
</protein>
<dbReference type="PRINTS" id="PR00935">
    <property type="entry name" value="BAND41"/>
</dbReference>
<sequence length="842" mass="93787">MFWHSIFLGHNNSSCDTPIAQNPQKKATGQMLQEQVNYHLDLIEKDYFGLQYTDPYNVPHWLDPTKVVKKQVKIGPAYTFRMRIKFYSSEPNNLREEITRYQFFLQLKQDILAARLECSYETSVTLASLALQSELGDYDAEVHTPAFVSEFRFVPHQNEEFEIDVLEAFKKCKNMNPAQAELNFLNKAKNLEMYGVDMHTVLGKDGSEYSLGLTPTGILVFEGETKIGLFFWPKITKLDFKKKKLTLIVVEDNDEGFEQEHTFVFRLRNEKACKHLWKCAVEHHAFFRLRAPVKGPNARQNFFRMGSRFRYSGRTEFQNTVASRARRTVQFERRPSQRYARRQSHVMREREKDRRSKRVKDGAGTTEGKTESPLPVTSLLDVDDHIDQTPASSLPLVSPSGSSVSAKTTGEAENRLDTLIKSLQKGETDSGSGSVSSFRAKSTGGSSIDGIGMARGASPTMNNAMNNSKYSGAQKPIPKEHYKNNIIKAKNVELDSYLKQGEERTVSPNPNLTNGESPPPKEIPDMSSATFVSVGGDKLTLALGSSSPTKANNTLLNGQISPKSAEAAASSGSAESFVDSKLINLDSPVSKTSENGLDDLLEMEKNLKNQPHGSISVTHFSTMLNGHGVEKETIFTDTRTPANPFTNPFLNDDHETTTANKGDSPNPFKYNTIGRSNPFSKNPFLDSDKSKKETHTNGKTSDTQGDDNEENQSQHSPLNKIETSFASNQPVTRSLSSVSKKGYSSSPSRIPLPSGKSSENNKAFSSRSTYQRNSINNQINNGSNHTTNGMNRNKSNVVNGFTTSTTSLEQISPWLVNDAITSKKEKEKSKIPQLRTVITTEL</sequence>
<dbReference type="FunFam" id="2.30.29.30:FF:000002">
    <property type="entry name" value="Band 4.1-like protein 5 isoform 1"/>
    <property type="match status" value="1"/>
</dbReference>
<evidence type="ECO:0000313" key="10">
    <source>
        <dbReference type="Proteomes" id="UP000318571"/>
    </source>
</evidence>
<dbReference type="GO" id="GO:0005856">
    <property type="term" value="C:cytoskeleton"/>
    <property type="evidence" value="ECO:0007669"/>
    <property type="project" value="TreeGrafter"/>
</dbReference>
<evidence type="ECO:0000256" key="6">
    <source>
        <dbReference type="ARBA" id="ARBA00043944"/>
    </source>
</evidence>
<keyword evidence="10" id="KW-1185">Reference proteome</keyword>
<dbReference type="SMART" id="SM01195">
    <property type="entry name" value="FA"/>
    <property type="match status" value="1"/>
</dbReference>
<dbReference type="Gene3D" id="2.30.29.30">
    <property type="entry name" value="Pleckstrin-homology domain (PH domain)/Phosphotyrosine-binding domain (PTB)"/>
    <property type="match status" value="1"/>
</dbReference>